<dbReference type="Proteomes" id="UP000298324">
    <property type="component" value="Unassembled WGS sequence"/>
</dbReference>
<protein>
    <submittedName>
        <fullName evidence="1">Translocation-enhancing protein TepA</fullName>
    </submittedName>
</protein>
<keyword evidence="2" id="KW-1185">Reference proteome</keyword>
<evidence type="ECO:0000313" key="1">
    <source>
        <dbReference type="EMBL" id="TEB06770.1"/>
    </source>
</evidence>
<sequence>MKPGLAIAEMIASMSKPTISVVLGGGHSIGVPIESLSLPYRKSQEYQGFEVILKALSSTS</sequence>
<organism evidence="1 2">
    <name type="scientific">Pelotomaculum schinkii</name>
    <dbReference type="NCBI Taxonomy" id="78350"/>
    <lineage>
        <taxon>Bacteria</taxon>
        <taxon>Bacillati</taxon>
        <taxon>Bacillota</taxon>
        <taxon>Clostridia</taxon>
        <taxon>Eubacteriales</taxon>
        <taxon>Desulfotomaculaceae</taxon>
        <taxon>Pelotomaculum</taxon>
    </lineage>
</organism>
<accession>A0A4Y7RDF7</accession>
<proteinExistence type="predicted"/>
<evidence type="ECO:0000313" key="2">
    <source>
        <dbReference type="Proteomes" id="UP000298324"/>
    </source>
</evidence>
<dbReference type="EMBL" id="QFGA01000001">
    <property type="protein sequence ID" value="TEB06770.1"/>
    <property type="molecule type" value="Genomic_DNA"/>
</dbReference>
<comment type="caution">
    <text evidence="1">The sequence shown here is derived from an EMBL/GenBank/DDBJ whole genome shotgun (WGS) entry which is preliminary data.</text>
</comment>
<dbReference type="AlphaFoldDB" id="A0A4Y7RDF7"/>
<gene>
    <name evidence="1" type="primary">tepA_1</name>
    <name evidence="1" type="ORF">Psch_00302</name>
</gene>
<reference evidence="1 2" key="1">
    <citation type="journal article" date="2018" name="Environ. Microbiol.">
        <title>Novel energy conservation strategies and behaviour of Pelotomaculum schinkii driving syntrophic propionate catabolism.</title>
        <authorList>
            <person name="Hidalgo-Ahumada C.A.P."/>
            <person name="Nobu M.K."/>
            <person name="Narihiro T."/>
            <person name="Tamaki H."/>
            <person name="Liu W.T."/>
            <person name="Kamagata Y."/>
            <person name="Stams A.J.M."/>
            <person name="Imachi H."/>
            <person name="Sousa D.Z."/>
        </authorList>
    </citation>
    <scope>NUCLEOTIDE SEQUENCE [LARGE SCALE GENOMIC DNA]</scope>
    <source>
        <strain evidence="1 2">HH</strain>
    </source>
</reference>
<name>A0A4Y7RDF7_9FIRM</name>